<dbReference type="Gene3D" id="4.10.280.10">
    <property type="entry name" value="Helix-loop-helix DNA-binding domain"/>
    <property type="match status" value="1"/>
</dbReference>
<sequence>MGDMHEYNKNICSSSTSAPSSPAPSDEISLFLHQILLHSSSVPSSSPFIPHLGKYPESSICSTSIAGLSSSKDMRESPHLAYRSLLVQEGIPIVDSNNGVSGGLLQSVGVSGNQPDEYDCESEEGIEALLEEVQAKPNPHGSSSKRTRAAEVHNLSEKRRRSRINEKMKALQNLIPNSNKTDKASMLDEVIEYLKQLQLQVQMLSMRNGSSLYPMCLPGALQPIQLSRTKRDVGEENRSLPNMTGILPFHQENFLHDGCSLPNKRTASSQPSMPSLSYIINSETSLGLDSPAQAHLRSFQLQTSCEEISRENIMQHQQLNTNNSYTNALGALATTSLSFDAQTSNLIDNDSLEICIRERDHSGMGPRNTEHDLMLTSPLRSSREPQVSDAAFDMPLI</sequence>
<keyword evidence="5" id="KW-0539">Nucleus</keyword>
<evidence type="ECO:0000313" key="9">
    <source>
        <dbReference type="Proteomes" id="UP001163823"/>
    </source>
</evidence>
<dbReference type="SUPFAM" id="SSF47459">
    <property type="entry name" value="HLH, helix-loop-helix DNA-binding domain"/>
    <property type="match status" value="1"/>
</dbReference>
<feature type="compositionally biased region" description="Basic and acidic residues" evidence="6">
    <location>
        <begin position="148"/>
        <end position="160"/>
    </location>
</feature>
<dbReference type="PANTHER" id="PTHR45855:SF73">
    <property type="entry name" value="TRANSCRIPTION FACTOR SPATULA"/>
    <property type="match status" value="1"/>
</dbReference>
<dbReference type="AlphaFoldDB" id="A0AAD7L8U1"/>
<evidence type="ECO:0000256" key="6">
    <source>
        <dbReference type="SAM" id="MobiDB-lite"/>
    </source>
</evidence>
<feature type="domain" description="BHLH" evidence="7">
    <location>
        <begin position="148"/>
        <end position="197"/>
    </location>
</feature>
<evidence type="ECO:0000256" key="1">
    <source>
        <dbReference type="ARBA" id="ARBA00004123"/>
    </source>
</evidence>
<dbReference type="CDD" id="cd11445">
    <property type="entry name" value="bHLH_AtPIF_like"/>
    <property type="match status" value="1"/>
</dbReference>
<name>A0AAD7L8U1_QUISA</name>
<feature type="region of interest" description="Disordered" evidence="6">
    <location>
        <begin position="1"/>
        <end position="23"/>
    </location>
</feature>
<dbReference type="KEGG" id="qsa:O6P43_024622"/>
<evidence type="ECO:0000259" key="7">
    <source>
        <dbReference type="PROSITE" id="PS50888"/>
    </source>
</evidence>
<evidence type="ECO:0000256" key="2">
    <source>
        <dbReference type="ARBA" id="ARBA00023015"/>
    </source>
</evidence>
<dbReference type="InterPro" id="IPR036638">
    <property type="entry name" value="HLH_DNA-bd_sf"/>
</dbReference>
<proteinExistence type="predicted"/>
<accession>A0AAD7L8U1</accession>
<dbReference type="EMBL" id="JARAOO010000010">
    <property type="protein sequence ID" value="KAJ7952840.1"/>
    <property type="molecule type" value="Genomic_DNA"/>
</dbReference>
<dbReference type="FunFam" id="4.10.280.10:FF:000004">
    <property type="entry name" value="Basic helix-loop-helix transcription factor"/>
    <property type="match status" value="1"/>
</dbReference>
<reference evidence="8" key="1">
    <citation type="journal article" date="2023" name="Science">
        <title>Elucidation of the pathway for biosynthesis of saponin adjuvants from the soapbark tree.</title>
        <authorList>
            <person name="Reed J."/>
            <person name="Orme A."/>
            <person name="El-Demerdash A."/>
            <person name="Owen C."/>
            <person name="Martin L.B.B."/>
            <person name="Misra R.C."/>
            <person name="Kikuchi S."/>
            <person name="Rejzek M."/>
            <person name="Martin A.C."/>
            <person name="Harkess A."/>
            <person name="Leebens-Mack J."/>
            <person name="Louveau T."/>
            <person name="Stephenson M.J."/>
            <person name="Osbourn A."/>
        </authorList>
    </citation>
    <scope>NUCLEOTIDE SEQUENCE</scope>
    <source>
        <strain evidence="8">S10</strain>
    </source>
</reference>
<dbReference type="SMART" id="SM00353">
    <property type="entry name" value="HLH"/>
    <property type="match status" value="1"/>
</dbReference>
<keyword evidence="4" id="KW-0804">Transcription</keyword>
<organism evidence="8 9">
    <name type="scientific">Quillaja saponaria</name>
    <name type="common">Soap bark tree</name>
    <dbReference type="NCBI Taxonomy" id="32244"/>
    <lineage>
        <taxon>Eukaryota</taxon>
        <taxon>Viridiplantae</taxon>
        <taxon>Streptophyta</taxon>
        <taxon>Embryophyta</taxon>
        <taxon>Tracheophyta</taxon>
        <taxon>Spermatophyta</taxon>
        <taxon>Magnoliopsida</taxon>
        <taxon>eudicotyledons</taxon>
        <taxon>Gunneridae</taxon>
        <taxon>Pentapetalae</taxon>
        <taxon>rosids</taxon>
        <taxon>fabids</taxon>
        <taxon>Fabales</taxon>
        <taxon>Quillajaceae</taxon>
        <taxon>Quillaja</taxon>
    </lineage>
</organism>
<keyword evidence="9" id="KW-1185">Reference proteome</keyword>
<dbReference type="Proteomes" id="UP001163823">
    <property type="component" value="Chromosome 10"/>
</dbReference>
<protein>
    <submittedName>
        <fullName evidence="8">BHLH transcription factor</fullName>
    </submittedName>
</protein>
<evidence type="ECO:0000256" key="5">
    <source>
        <dbReference type="ARBA" id="ARBA00023242"/>
    </source>
</evidence>
<dbReference type="GO" id="GO:0003677">
    <property type="term" value="F:DNA binding"/>
    <property type="evidence" value="ECO:0007669"/>
    <property type="project" value="UniProtKB-KW"/>
</dbReference>
<keyword evidence="3" id="KW-0238">DNA-binding</keyword>
<dbReference type="InterPro" id="IPR031066">
    <property type="entry name" value="bHLH_ALC-like_plant"/>
</dbReference>
<dbReference type="GO" id="GO:0005634">
    <property type="term" value="C:nucleus"/>
    <property type="evidence" value="ECO:0007669"/>
    <property type="project" value="UniProtKB-SubCell"/>
</dbReference>
<comment type="caution">
    <text evidence="8">The sequence shown here is derived from an EMBL/GenBank/DDBJ whole genome shotgun (WGS) entry which is preliminary data.</text>
</comment>
<comment type="subcellular location">
    <subcellularLocation>
        <location evidence="1">Nucleus</location>
    </subcellularLocation>
</comment>
<feature type="region of interest" description="Disordered" evidence="6">
    <location>
        <begin position="136"/>
        <end position="160"/>
    </location>
</feature>
<dbReference type="PANTHER" id="PTHR45855">
    <property type="entry name" value="TRANSCRIPTION FACTOR PIF1-RELATED"/>
    <property type="match status" value="1"/>
</dbReference>
<dbReference type="Pfam" id="PF00010">
    <property type="entry name" value="HLH"/>
    <property type="match status" value="1"/>
</dbReference>
<evidence type="ECO:0000256" key="3">
    <source>
        <dbReference type="ARBA" id="ARBA00023125"/>
    </source>
</evidence>
<feature type="compositionally biased region" description="Low complexity" evidence="6">
    <location>
        <begin position="13"/>
        <end position="23"/>
    </location>
</feature>
<dbReference type="InterPro" id="IPR011598">
    <property type="entry name" value="bHLH_dom"/>
</dbReference>
<evidence type="ECO:0000313" key="8">
    <source>
        <dbReference type="EMBL" id="KAJ7952840.1"/>
    </source>
</evidence>
<dbReference type="GO" id="GO:0046983">
    <property type="term" value="F:protein dimerization activity"/>
    <property type="evidence" value="ECO:0007669"/>
    <property type="project" value="InterPro"/>
</dbReference>
<gene>
    <name evidence="8" type="ORF">O6P43_024622</name>
</gene>
<dbReference type="InterPro" id="IPR047265">
    <property type="entry name" value="PIF1-like_bHLH"/>
</dbReference>
<keyword evidence="2" id="KW-0805">Transcription regulation</keyword>
<evidence type="ECO:0000256" key="4">
    <source>
        <dbReference type="ARBA" id="ARBA00023163"/>
    </source>
</evidence>
<dbReference type="PROSITE" id="PS50888">
    <property type="entry name" value="BHLH"/>
    <property type="match status" value="1"/>
</dbReference>